<sequence>MKRTILLNILFVILSSFINTTIAQQQESFWGVSASGGEYEYGNLYRYTNNGGFEVIHNFYDELRSLNIPEFPYVLQTSDNKFYGIINHGGKYGRGFVYEFDYPSKTLRKVADVNELIDNSSILNRLIGPIDNKIWGKNNSTNYLYSINIETGEIRNELALDDNHSAKYIDHSLKNDTIFIFNSNKIMKLDPYTGDSTTTFFEHHIFGQPTRIDDSTYIGYGLIAPNNGDIHLIKFNINSGKSSVLLNVSDHTVDNRIDLKLTKDNYLLGILFHHKDNSPNGAFFKYNLENNSIEIFQTSEYFSHFLNPIQTLDSISYYFVSDLSRGRFFKLNTRTNEIILDKELNDSIGFFNPRSAVFPVGNNKLVGISAIKKSRKISTNFFEYNIETKELSAINYSNPAPILGSKPGYISKRNDGKLIIATNTGGQHDNGTLLEYDTLTGDLNKLFDFLKPISQPKYLNKNLYFFSQAHNYLYKLNTETSKTDSLTLEIPEKYNSVINLSSENNILYGYNISKDIIQEPISVNFYKLDTINNTFPRIDRLHIKTTTDLLDIVFGKNEEVYLSLSVVDKCPDYCKTSLLLRYDIASTKIDTLLNSRKPGINHYSFDHLLAANDGNLYGIANVSGNNAIDDHIFKFDISSKTIETVIGGEENLSINNRIYANGNFIYCVSPPLFENFGLIYNYNIISNQSNLLYKFNYEDGTGLSYLTGFEPKIILEENEENKNIKLHPNPSTGKFTIQFLNDYKTKYIEIFNLDGIKVFEQKYQDTNPIKLDLMLKPGIYIIKFTLDDSDTVVQKIIIQ</sequence>
<dbReference type="InterPro" id="IPR026444">
    <property type="entry name" value="Secre_tail"/>
</dbReference>
<dbReference type="Pfam" id="PF18962">
    <property type="entry name" value="Por_Secre_tail"/>
    <property type="match status" value="1"/>
</dbReference>
<feature type="chain" id="PRO_5045288425" evidence="1">
    <location>
        <begin position="24"/>
        <end position="799"/>
    </location>
</feature>
<keyword evidence="1" id="KW-0732">Signal</keyword>
<comment type="caution">
    <text evidence="3">The sequence shown here is derived from an EMBL/GenBank/DDBJ whole genome shotgun (WGS) entry which is preliminary data.</text>
</comment>
<dbReference type="EMBL" id="JAPFQN010000004">
    <property type="protein sequence ID" value="MCX2743584.1"/>
    <property type="molecule type" value="Genomic_DNA"/>
</dbReference>
<dbReference type="NCBIfam" id="TIGR04183">
    <property type="entry name" value="Por_Secre_tail"/>
    <property type="match status" value="1"/>
</dbReference>
<protein>
    <submittedName>
        <fullName evidence="3">T9SS type A sorting domain-containing protein</fullName>
    </submittedName>
</protein>
<dbReference type="InterPro" id="IPR022519">
    <property type="entry name" value="Gloeo/Verruco_rpt"/>
</dbReference>
<evidence type="ECO:0000256" key="1">
    <source>
        <dbReference type="SAM" id="SignalP"/>
    </source>
</evidence>
<organism evidence="3 4">
    <name type="scientific">Mangrovivirga halotolerans</name>
    <dbReference type="NCBI Taxonomy" id="2993936"/>
    <lineage>
        <taxon>Bacteria</taxon>
        <taxon>Pseudomonadati</taxon>
        <taxon>Bacteroidota</taxon>
        <taxon>Cytophagia</taxon>
        <taxon>Cytophagales</taxon>
        <taxon>Mangrovivirgaceae</taxon>
        <taxon>Mangrovivirga</taxon>
    </lineage>
</organism>
<keyword evidence="4" id="KW-1185">Reference proteome</keyword>
<dbReference type="NCBIfam" id="TIGR03803">
    <property type="entry name" value="Gloeo_Verruco"/>
    <property type="match status" value="2"/>
</dbReference>
<evidence type="ECO:0000313" key="4">
    <source>
        <dbReference type="Proteomes" id="UP001209885"/>
    </source>
</evidence>
<feature type="signal peptide" evidence="1">
    <location>
        <begin position="1"/>
        <end position="23"/>
    </location>
</feature>
<gene>
    <name evidence="3" type="ORF">OO013_06895</name>
</gene>
<feature type="domain" description="Secretion system C-terminal sorting" evidence="2">
    <location>
        <begin position="727"/>
        <end position="798"/>
    </location>
</feature>
<dbReference type="RefSeq" id="WP_266055969.1">
    <property type="nucleotide sequence ID" value="NZ_JAPFQN010000004.1"/>
</dbReference>
<evidence type="ECO:0000259" key="2">
    <source>
        <dbReference type="Pfam" id="PF18962"/>
    </source>
</evidence>
<name>A0ABT3RP75_9BACT</name>
<accession>A0ABT3RP75</accession>
<dbReference type="Proteomes" id="UP001209885">
    <property type="component" value="Unassembled WGS sequence"/>
</dbReference>
<proteinExistence type="predicted"/>
<evidence type="ECO:0000313" key="3">
    <source>
        <dbReference type="EMBL" id="MCX2743584.1"/>
    </source>
</evidence>
<reference evidence="3 4" key="1">
    <citation type="submission" date="2022-11" db="EMBL/GenBank/DDBJ databases">
        <title>The characterization of three novel Bacteroidetes species and genomic analysis of their roles in tidal elemental geochemical cycles.</title>
        <authorList>
            <person name="Ma K."/>
        </authorList>
    </citation>
    <scope>NUCLEOTIDE SEQUENCE [LARGE SCALE GENOMIC DNA]</scope>
    <source>
        <strain evidence="3 4">M17</strain>
    </source>
</reference>
<dbReference type="SUPFAM" id="SSF82171">
    <property type="entry name" value="DPP6 N-terminal domain-like"/>
    <property type="match status" value="2"/>
</dbReference>